<dbReference type="InterPro" id="IPR050886">
    <property type="entry name" value="RNA-binding_reg"/>
</dbReference>
<dbReference type="OMA" id="NGHRYES"/>
<feature type="non-terminal residue" evidence="5">
    <location>
        <position position="452"/>
    </location>
</feature>
<dbReference type="AlphaFoldDB" id="U6KMG7"/>
<evidence type="ECO:0000256" key="2">
    <source>
        <dbReference type="PROSITE-ProRule" id="PRU00176"/>
    </source>
</evidence>
<evidence type="ECO:0000313" key="5">
    <source>
        <dbReference type="EMBL" id="CDJ39181.1"/>
    </source>
</evidence>
<feature type="compositionally biased region" description="Low complexity" evidence="3">
    <location>
        <begin position="13"/>
        <end position="24"/>
    </location>
</feature>
<dbReference type="EMBL" id="HG674215">
    <property type="protein sequence ID" value="CDJ39181.1"/>
    <property type="molecule type" value="Genomic_DNA"/>
</dbReference>
<dbReference type="InterPro" id="IPR012677">
    <property type="entry name" value="Nucleotide-bd_a/b_plait_sf"/>
</dbReference>
<protein>
    <recommendedName>
        <fullName evidence="4">RRM domain-containing protein</fullName>
    </recommendedName>
</protein>
<reference evidence="5" key="1">
    <citation type="submission" date="2013-10" db="EMBL/GenBank/DDBJ databases">
        <title>Genomic analysis of the causative agents of coccidiosis in chickens.</title>
        <authorList>
            <person name="Reid A.J."/>
            <person name="Blake D."/>
            <person name="Billington K."/>
            <person name="Browne H."/>
            <person name="Dunn M."/>
            <person name="Hung S."/>
            <person name="Kawahara F."/>
            <person name="Miranda-Saavedra D."/>
            <person name="Mourier T."/>
            <person name="Nagra H."/>
            <person name="Otto T.D."/>
            <person name="Rawlings N."/>
            <person name="Sanchez A."/>
            <person name="Sanders M."/>
            <person name="Subramaniam C."/>
            <person name="Tay Y."/>
            <person name="Dear P."/>
            <person name="Doerig C."/>
            <person name="Gruber A."/>
            <person name="Parkinson J."/>
            <person name="Shirley M."/>
            <person name="Wan K.L."/>
            <person name="Berriman M."/>
            <person name="Tomley F."/>
            <person name="Pain A."/>
        </authorList>
    </citation>
    <scope>NUCLEOTIDE SEQUENCE [LARGE SCALE GENOMIC DNA]</scope>
    <source>
        <strain evidence="5">Houghton</strain>
    </source>
</reference>
<feature type="compositionally biased region" description="Pro residues" evidence="3">
    <location>
        <begin position="85"/>
        <end position="97"/>
    </location>
</feature>
<dbReference type="SMART" id="SM00360">
    <property type="entry name" value="RRM"/>
    <property type="match status" value="2"/>
</dbReference>
<dbReference type="OrthoDB" id="1875751at2759"/>
<dbReference type="VEuPathDB" id="ToxoDB:ETH_00021260"/>
<feature type="compositionally biased region" description="Low complexity" evidence="3">
    <location>
        <begin position="149"/>
        <end position="184"/>
    </location>
</feature>
<dbReference type="VEuPathDB" id="ToxoDB:ETH2_1106200"/>
<dbReference type="PROSITE" id="PS50102">
    <property type="entry name" value="RRM"/>
    <property type="match status" value="2"/>
</dbReference>
<feature type="domain" description="RRM" evidence="4">
    <location>
        <begin position="298"/>
        <end position="374"/>
    </location>
</feature>
<dbReference type="RefSeq" id="XP_013229936.1">
    <property type="nucleotide sequence ID" value="XM_013374482.1"/>
</dbReference>
<sequence length="452" mass="45771">MGKSELPLPPLSGFPSLGDGSSSPVAPPVPAGAWGLRAAAAKIAAARGAPKDSEGAPAASPAAAAGAAAAAVETLKPAEGASQDPQPPPPAPPSSPKPPEEASPTAAATAAAVAVAAASAAPAAAAADAGPAESSASAAESSAREDSRTPAAPASPTPTSSSSSNSSSSNSSSNSSSSNSSSSSGDQPASPLPPSAWCPELPPSTPSSSDAPSSSSDAPSSSSDAPSSSSDAPGSSSDAPSSSSTPSSSSSSSEASLRHFLSPLSREQLLDLLSWAALRDGAVYRHCADRVHASPASRRLMVRNVHFCTSDERFLAFFRTFGCVADALIVRERDGQSRGYGFVTFAFPEGVSRCFVACPLTLDGRQLQVKLAADLFAAKDQTKLFVRNLHDQTTSETLRRVFGVFGALQECVVVRDAEGRSRGFGFLNFSTPMEAFKAVQMSERIIDGRMVF</sequence>
<evidence type="ECO:0000256" key="3">
    <source>
        <dbReference type="SAM" id="MobiDB-lite"/>
    </source>
</evidence>
<dbReference type="GO" id="GO:0005634">
    <property type="term" value="C:nucleus"/>
    <property type="evidence" value="ECO:0007669"/>
    <property type="project" value="TreeGrafter"/>
</dbReference>
<feature type="compositionally biased region" description="Pro residues" evidence="3">
    <location>
        <begin position="190"/>
        <end position="205"/>
    </location>
</feature>
<feature type="compositionally biased region" description="Low complexity" evidence="3">
    <location>
        <begin position="102"/>
        <end position="141"/>
    </location>
</feature>
<gene>
    <name evidence="5" type="ORF">ETH_00021260</name>
</gene>
<dbReference type="SUPFAM" id="SSF54928">
    <property type="entry name" value="RNA-binding domain, RBD"/>
    <property type="match status" value="2"/>
</dbReference>
<dbReference type="Proteomes" id="UP000030747">
    <property type="component" value="Unassembled WGS sequence"/>
</dbReference>
<proteinExistence type="predicted"/>
<feature type="compositionally biased region" description="Low complexity" evidence="3">
    <location>
        <begin position="206"/>
        <end position="253"/>
    </location>
</feature>
<dbReference type="InterPro" id="IPR000504">
    <property type="entry name" value="RRM_dom"/>
</dbReference>
<feature type="region of interest" description="Disordered" evidence="3">
    <location>
        <begin position="1"/>
        <end position="253"/>
    </location>
</feature>
<dbReference type="GeneID" id="25253367"/>
<reference evidence="5" key="2">
    <citation type="submission" date="2013-10" db="EMBL/GenBank/DDBJ databases">
        <authorList>
            <person name="Aslett M."/>
        </authorList>
    </citation>
    <scope>NUCLEOTIDE SEQUENCE [LARGE SCALE GENOMIC DNA]</scope>
    <source>
        <strain evidence="5">Houghton</strain>
    </source>
</reference>
<evidence type="ECO:0000259" key="4">
    <source>
        <dbReference type="PROSITE" id="PS50102"/>
    </source>
</evidence>
<feature type="compositionally biased region" description="Low complexity" evidence="3">
    <location>
        <begin position="31"/>
        <end position="48"/>
    </location>
</feature>
<dbReference type="Pfam" id="PF00076">
    <property type="entry name" value="RRM_1"/>
    <property type="match status" value="2"/>
</dbReference>
<dbReference type="PANTHER" id="PTHR48024:SF56">
    <property type="entry name" value="HETEROGENEOUS NUCLEAR RIBONUCLEOPROTEIN A0"/>
    <property type="match status" value="1"/>
</dbReference>
<evidence type="ECO:0000256" key="1">
    <source>
        <dbReference type="ARBA" id="ARBA00022884"/>
    </source>
</evidence>
<dbReference type="Gene3D" id="3.30.70.330">
    <property type="match status" value="2"/>
</dbReference>
<evidence type="ECO:0000313" key="6">
    <source>
        <dbReference type="Proteomes" id="UP000030747"/>
    </source>
</evidence>
<dbReference type="PANTHER" id="PTHR48024">
    <property type="entry name" value="GEO13361P1-RELATED"/>
    <property type="match status" value="1"/>
</dbReference>
<accession>U6KMG7</accession>
<feature type="compositionally biased region" description="Low complexity" evidence="3">
    <location>
        <begin position="55"/>
        <end position="71"/>
    </location>
</feature>
<dbReference type="GO" id="GO:0003723">
    <property type="term" value="F:RNA binding"/>
    <property type="evidence" value="ECO:0007669"/>
    <property type="project" value="UniProtKB-UniRule"/>
</dbReference>
<keyword evidence="6" id="KW-1185">Reference proteome</keyword>
<dbReference type="InterPro" id="IPR035979">
    <property type="entry name" value="RBD_domain_sf"/>
</dbReference>
<organism evidence="5 6">
    <name type="scientific">Eimeria tenella</name>
    <name type="common">Coccidian parasite</name>
    <dbReference type="NCBI Taxonomy" id="5802"/>
    <lineage>
        <taxon>Eukaryota</taxon>
        <taxon>Sar</taxon>
        <taxon>Alveolata</taxon>
        <taxon>Apicomplexa</taxon>
        <taxon>Conoidasida</taxon>
        <taxon>Coccidia</taxon>
        <taxon>Eucoccidiorida</taxon>
        <taxon>Eimeriorina</taxon>
        <taxon>Eimeriidae</taxon>
        <taxon>Eimeria</taxon>
    </lineage>
</organism>
<feature type="domain" description="RRM" evidence="4">
    <location>
        <begin position="382"/>
        <end position="452"/>
    </location>
</feature>
<name>U6KMG7_EIMTE</name>
<keyword evidence="1 2" id="KW-0694">RNA-binding</keyword>